<reference evidence="3" key="1">
    <citation type="journal article" date="2019" name="Int. J. Syst. Evol. Microbiol.">
        <title>The Global Catalogue of Microorganisms (GCM) 10K type strain sequencing project: providing services to taxonomists for standard genome sequencing and annotation.</title>
        <authorList>
            <consortium name="The Broad Institute Genomics Platform"/>
            <consortium name="The Broad Institute Genome Sequencing Center for Infectious Disease"/>
            <person name="Wu L."/>
            <person name="Ma J."/>
        </authorList>
    </citation>
    <scope>NUCLEOTIDE SEQUENCE [LARGE SCALE GENOMIC DNA]</scope>
    <source>
        <strain evidence="3">KCTC 52344</strain>
    </source>
</reference>
<dbReference type="InterPro" id="IPR025391">
    <property type="entry name" value="DUF4123"/>
</dbReference>
<comment type="caution">
    <text evidence="2">The sequence shown here is derived from an EMBL/GenBank/DDBJ whole genome shotgun (WGS) entry which is preliminary data.</text>
</comment>
<dbReference type="RefSeq" id="WP_340235638.1">
    <property type="nucleotide sequence ID" value="NZ_JBBEWC010000004.1"/>
</dbReference>
<dbReference type="Proteomes" id="UP001597510">
    <property type="component" value="Unassembled WGS sequence"/>
</dbReference>
<name>A0ABW5J2K2_9BACT</name>
<dbReference type="Pfam" id="PF13503">
    <property type="entry name" value="DUF4123"/>
    <property type="match status" value="1"/>
</dbReference>
<evidence type="ECO:0000259" key="1">
    <source>
        <dbReference type="Pfam" id="PF13503"/>
    </source>
</evidence>
<organism evidence="2 3">
    <name type="scientific">Emticicia soli</name>
    <dbReference type="NCBI Taxonomy" id="2027878"/>
    <lineage>
        <taxon>Bacteria</taxon>
        <taxon>Pseudomonadati</taxon>
        <taxon>Bacteroidota</taxon>
        <taxon>Cytophagia</taxon>
        <taxon>Cytophagales</taxon>
        <taxon>Leadbetterellaceae</taxon>
        <taxon>Emticicia</taxon>
    </lineage>
</organism>
<gene>
    <name evidence="2" type="ORF">ACFSR2_04975</name>
</gene>
<protein>
    <submittedName>
        <fullName evidence="2">DUF4123 domain-containing protein</fullName>
    </submittedName>
</protein>
<evidence type="ECO:0000313" key="3">
    <source>
        <dbReference type="Proteomes" id="UP001597510"/>
    </source>
</evidence>
<proteinExistence type="predicted"/>
<accession>A0ABW5J2K2</accession>
<evidence type="ECO:0000313" key="2">
    <source>
        <dbReference type="EMBL" id="MFD2520226.1"/>
    </source>
</evidence>
<dbReference type="EMBL" id="JBHULC010000004">
    <property type="protein sequence ID" value="MFD2520226.1"/>
    <property type="molecule type" value="Genomic_DNA"/>
</dbReference>
<sequence length="164" mass="19316">MPFLLLDSARMNAAIEKAKEFAGEKSFICLYKGLAEERLSGVAPYLFNYDNSIFGEWHMKEGWGNSWGLFVSADLSLQDLSRHFRRFLMVKTEEGKQLYFRFYDPRVLRIFLPTCDTQQLEDFFGPIHFFFMEDEDPNFALKFSLKNGELHTERIKQNLKTTDK</sequence>
<keyword evidence="3" id="KW-1185">Reference proteome</keyword>
<feature type="domain" description="DUF4123" evidence="1">
    <location>
        <begin position="3"/>
        <end position="121"/>
    </location>
</feature>